<evidence type="ECO:0000259" key="1">
    <source>
        <dbReference type="PROSITE" id="PS50164"/>
    </source>
</evidence>
<dbReference type="Gene3D" id="3.40.1440.10">
    <property type="entry name" value="GIY-YIG endonuclease"/>
    <property type="match status" value="1"/>
</dbReference>
<sequence length="160" mass="18383">MNRNLNQCFLVYVIKDSIGRTYIGKTNDLERRLRQHNKEIVGGARATANGSDWKPVMVLSGFDTDSEALQAEWRMKHPDGRRRSGRYRDPIDRLNLVNTTRFSKGLGWTSNSPLPEEQHIFVSIVTSRPETDILTPDHWGIRLLDPAETRDLSCFLQSNE</sequence>
<dbReference type="PROSITE" id="PS50164">
    <property type="entry name" value="GIY_YIG"/>
    <property type="match status" value="1"/>
</dbReference>
<dbReference type="Pfam" id="PF01541">
    <property type="entry name" value="GIY-YIG"/>
    <property type="match status" value="1"/>
</dbReference>
<dbReference type="Proteomes" id="UP000244773">
    <property type="component" value="Segment"/>
</dbReference>
<reference evidence="2" key="1">
    <citation type="journal article" date="2018" name="Virology">
        <title>A giant virus infecting green algae encodes key fermentation genes.</title>
        <authorList>
            <person name="Schvarcz C.R."/>
            <person name="Steward G.F."/>
        </authorList>
    </citation>
    <scope>NUCLEOTIDE SEQUENCE [LARGE SCALE GENOMIC DNA]</scope>
</reference>
<dbReference type="InterPro" id="IPR050381">
    <property type="entry name" value="SLX1_endonuclease"/>
</dbReference>
<dbReference type="EMBL" id="KY322437">
    <property type="protein sequence ID" value="AUF82199.1"/>
    <property type="molecule type" value="Genomic_DNA"/>
</dbReference>
<accession>A0A2P0VN74</accession>
<proteinExistence type="predicted"/>
<dbReference type="InterPro" id="IPR035901">
    <property type="entry name" value="GIY-YIG_endonuc_sf"/>
</dbReference>
<name>A0A2P0VN74_9VIRU</name>
<dbReference type="PANTHER" id="PTHR20208:SF13">
    <property type="entry name" value="STRUCTURE-SPECIFIC ENDONUCLEASE SUBUNIT SLX1"/>
    <property type="match status" value="1"/>
</dbReference>
<organism evidence="2">
    <name type="scientific">Tetraselmis virus 1</name>
    <dbReference type="NCBI Taxonomy" id="2060617"/>
    <lineage>
        <taxon>Viruses</taxon>
        <taxon>Varidnaviria</taxon>
        <taxon>Bamfordvirae</taxon>
        <taxon>Nucleocytoviricota</taxon>
        <taxon>Megaviricetes</taxon>
        <taxon>Imitervirales</taxon>
        <taxon>Allomimiviridae</taxon>
        <taxon>Oceanusvirus</taxon>
        <taxon>Oceanusvirus kaneohense</taxon>
    </lineage>
</organism>
<feature type="domain" description="GIY-YIG" evidence="1">
    <location>
        <begin position="7"/>
        <end position="89"/>
    </location>
</feature>
<protein>
    <submittedName>
        <fullName evidence="2">GIY-YIG nuclease superfamily protein</fullName>
    </submittedName>
</protein>
<dbReference type="PANTHER" id="PTHR20208">
    <property type="entry name" value="STRUCTURE-SPECIFIC ENDONUCLEASE SUBUNIT SLX1"/>
    <property type="match status" value="1"/>
</dbReference>
<keyword evidence="3" id="KW-1185">Reference proteome</keyword>
<evidence type="ECO:0000313" key="2">
    <source>
        <dbReference type="EMBL" id="AUF82199.1"/>
    </source>
</evidence>
<evidence type="ECO:0000313" key="3">
    <source>
        <dbReference type="Proteomes" id="UP000244773"/>
    </source>
</evidence>
<dbReference type="SUPFAM" id="SSF82771">
    <property type="entry name" value="GIY-YIG endonuclease"/>
    <property type="match status" value="1"/>
</dbReference>
<gene>
    <name evidence="2" type="ORF">TetV_107</name>
</gene>
<dbReference type="InterPro" id="IPR000305">
    <property type="entry name" value="GIY-YIG_endonuc"/>
</dbReference>